<reference evidence="12 13" key="2">
    <citation type="journal article" date="2007" name="Genome Biol.">
        <title>Assembly of the Candida albicans genome into sixteen supercontigs aligned on the eight chromosomes.</title>
        <authorList>
            <person name="van het Hoog M."/>
            <person name="Rast T.J."/>
            <person name="Martchenko M."/>
            <person name="Grindle S."/>
            <person name="Dignard D."/>
            <person name="Hogues H."/>
            <person name="Cuomo C."/>
            <person name="Berriman M."/>
            <person name="Scherer S."/>
            <person name="Magee B.B."/>
            <person name="Whiteway M."/>
            <person name="Chibana H."/>
            <person name="Nantel A."/>
            <person name="Magee P.T."/>
        </authorList>
    </citation>
    <scope>GENOME REANNOTATION</scope>
    <source>
        <strain evidence="13">SC5314 / ATCC MYA-2876</strain>
    </source>
</reference>
<name>A0A1D8PS34_CANAL</name>
<feature type="domain" description="RPA43 OB" evidence="10">
    <location>
        <begin position="126"/>
        <end position="219"/>
    </location>
</feature>
<keyword evidence="5 7" id="KW-0804">Transcription</keyword>
<dbReference type="FunCoup" id="A0A1D8PS34">
    <property type="interactions" value="318"/>
</dbReference>
<sequence>MSVEVRKRPADNFSSASKRRATVQSTNPKDGNGLSECFKTVSTSLYVSLAPVHLQNPINGIKQQHLDPLIMTYFTKAKGIVVAYSNIKFLENNYDNEDSAYSLAKIEGSSPFTFLWISVDFLCWCPEVGDVLEGDIYMQTPSHIGLLICDTFNASIKKYNIPNTWSFVPNQIDEVSSDDRKTFGHWVDESKTKVEGKLQFTIKAIHTTGRIVSVEGTLIRPGEERNAQPVYKERSETKSTGKHMKFADDEVITTTEIAEPDENDELPAYIKDSDDEDSGSDDNKVVNNSDSDEDKIESD</sequence>
<evidence type="ECO:0000313" key="11">
    <source>
        <dbReference type="CGD" id="CAL0000185748"/>
    </source>
</evidence>
<dbReference type="AlphaFoldDB" id="A0A1D8PS34"/>
<dbReference type="STRING" id="237561.A0A1D8PS34"/>
<evidence type="ECO:0000313" key="13">
    <source>
        <dbReference type="Proteomes" id="UP000000559"/>
    </source>
</evidence>
<accession>A0A1D8PS34</accession>
<feature type="region of interest" description="Disordered" evidence="8">
    <location>
        <begin position="223"/>
        <end position="299"/>
    </location>
</feature>
<dbReference type="FunFam" id="2.40.50.1060:FF:000009">
    <property type="entry name" value="DNA-directed RNA polymerase I subunit"/>
    <property type="match status" value="1"/>
</dbReference>
<keyword evidence="6 7" id="KW-0539">Nucleus</keyword>
<evidence type="ECO:0000256" key="1">
    <source>
        <dbReference type="ARBA" id="ARBA00004604"/>
    </source>
</evidence>
<dbReference type="CDD" id="cd04328">
    <property type="entry name" value="RNAP_I_Rpa43_N"/>
    <property type="match status" value="1"/>
</dbReference>
<keyword evidence="4" id="KW-0597">Phosphoprotein</keyword>
<dbReference type="KEGG" id="cal:CAALFM_CR01950WA"/>
<dbReference type="VEuPathDB" id="FungiDB:CR_01950W_A"/>
<comment type="similarity">
    <text evidence="2">Belongs to the eukaryotic RPA43 RNA polymerase subunit family.</text>
</comment>
<dbReference type="CGD" id="CAL0000185748">
    <property type="gene designation" value="orf19.10125"/>
</dbReference>
<organism evidence="12 13">
    <name type="scientific">Candida albicans (strain SC5314 / ATCC MYA-2876)</name>
    <name type="common">Yeast</name>
    <dbReference type="NCBI Taxonomy" id="237561"/>
    <lineage>
        <taxon>Eukaryota</taxon>
        <taxon>Fungi</taxon>
        <taxon>Dikarya</taxon>
        <taxon>Ascomycota</taxon>
        <taxon>Saccharomycotina</taxon>
        <taxon>Pichiomycetes</taxon>
        <taxon>Debaryomycetaceae</taxon>
        <taxon>Candida/Lodderomyces clade</taxon>
        <taxon>Candida</taxon>
    </lineage>
</organism>
<evidence type="ECO:0000256" key="8">
    <source>
        <dbReference type="SAM" id="MobiDB-lite"/>
    </source>
</evidence>
<protein>
    <recommendedName>
        <fullName evidence="7">DNA-directed RNA polymerase subunit</fullName>
    </recommendedName>
</protein>
<dbReference type="EMBL" id="CP017630">
    <property type="protein sequence ID" value="AOW30947.1"/>
    <property type="molecule type" value="Genomic_DNA"/>
</dbReference>
<dbReference type="SMR" id="A0A1D8PS34"/>
<evidence type="ECO:0000256" key="7">
    <source>
        <dbReference type="RuleBase" id="RU369086"/>
    </source>
</evidence>
<feature type="domain" description="RNA polymerase Rpb7-like N-terminal" evidence="9">
    <location>
        <begin position="44"/>
        <end position="92"/>
    </location>
</feature>
<evidence type="ECO:0000256" key="4">
    <source>
        <dbReference type="ARBA" id="ARBA00022553"/>
    </source>
</evidence>
<feature type="compositionally biased region" description="Basic and acidic residues" evidence="8">
    <location>
        <begin position="223"/>
        <end position="239"/>
    </location>
</feature>
<feature type="compositionally biased region" description="Polar residues" evidence="8">
    <location>
        <begin position="12"/>
        <end position="28"/>
    </location>
</feature>
<feature type="compositionally biased region" description="Basic and acidic residues" evidence="8">
    <location>
        <begin position="1"/>
        <end position="10"/>
    </location>
</feature>
<dbReference type="eggNOG" id="KOG4134">
    <property type="taxonomic scope" value="Eukaryota"/>
</dbReference>
<evidence type="ECO:0000256" key="2">
    <source>
        <dbReference type="ARBA" id="ARBA00005930"/>
    </source>
</evidence>
<dbReference type="Gene3D" id="3.30.1490.120">
    <property type="entry name" value="RNA polymerase Rpb7-like, N-terminal domain"/>
    <property type="match status" value="1"/>
</dbReference>
<dbReference type="PANTHER" id="PTHR12709:SF5">
    <property type="entry name" value="DNA-DIRECTED RNA POLYMERASE I SUBUNIT RPA43"/>
    <property type="match status" value="1"/>
</dbReference>
<dbReference type="InterPro" id="IPR036898">
    <property type="entry name" value="RNA_pol_Rpb7-like_N_sf"/>
</dbReference>
<dbReference type="Pfam" id="PF03876">
    <property type="entry name" value="SHS2_Rpb7-N"/>
    <property type="match status" value="1"/>
</dbReference>
<evidence type="ECO:0000256" key="5">
    <source>
        <dbReference type="ARBA" id="ARBA00023163"/>
    </source>
</evidence>
<reference evidence="12 13" key="3">
    <citation type="journal article" date="2013" name="Genome Biol.">
        <title>Assembly of a phased diploid Candida albicans genome facilitates allele-specific measurements and provides a simple model for repeat and indel structure.</title>
        <authorList>
            <person name="Muzzey D."/>
            <person name="Schwartz K."/>
            <person name="Weissman J.S."/>
            <person name="Sherlock G."/>
        </authorList>
    </citation>
    <scope>NUCLEOTIDE SEQUENCE [LARGE SCALE GENOMIC DNA]</scope>
    <source>
        <strain evidence="13">SC5314 / ATCC MYA-2876</strain>
    </source>
</reference>
<dbReference type="FunFam" id="3.30.1490.120:FF:000004">
    <property type="entry name" value="RNA polymerase I subunit Rpa43"/>
    <property type="match status" value="1"/>
</dbReference>
<dbReference type="GO" id="GO:0006362">
    <property type="term" value="P:transcription elongation by RNA polymerase I"/>
    <property type="evidence" value="ECO:0000318"/>
    <property type="project" value="GO_Central"/>
</dbReference>
<dbReference type="GeneID" id="3640107"/>
<dbReference type="RefSeq" id="XP_718259.2">
    <property type="nucleotide sequence ID" value="XM_713166.2"/>
</dbReference>
<dbReference type="InterPro" id="IPR045113">
    <property type="entry name" value="Rpb7-like"/>
</dbReference>
<dbReference type="GO" id="GO:0006361">
    <property type="term" value="P:transcription initiation at RNA polymerase I promoter"/>
    <property type="evidence" value="ECO:0007669"/>
    <property type="project" value="UniProtKB-ARBA"/>
</dbReference>
<comment type="function">
    <text evidence="7">DNA-dependent RNA polymerase which catalyzes the transcription of DNA into RNA using the four ribonucleoside triphosphates as substrates.</text>
</comment>
<evidence type="ECO:0000259" key="9">
    <source>
        <dbReference type="Pfam" id="PF03876"/>
    </source>
</evidence>
<reference evidence="12 13" key="1">
    <citation type="journal article" date="2004" name="Proc. Natl. Acad. Sci. U.S.A.">
        <title>The diploid genome sequence of Candida albicans.</title>
        <authorList>
            <person name="Jones T."/>
            <person name="Federspiel N.A."/>
            <person name="Chibana H."/>
            <person name="Dungan J."/>
            <person name="Kalman S."/>
            <person name="Magee B.B."/>
            <person name="Newport G."/>
            <person name="Thorstenson Y.R."/>
            <person name="Agabian N."/>
            <person name="Magee P.T."/>
            <person name="Davis R.W."/>
            <person name="Scherer S."/>
        </authorList>
    </citation>
    <scope>NUCLEOTIDE SEQUENCE [LARGE SCALE GENOMIC DNA]</scope>
    <source>
        <strain evidence="13">SC5314 / ATCC MYA-2876</strain>
    </source>
</reference>
<dbReference type="InParanoid" id="A0A1D8PS34"/>
<dbReference type="Pfam" id="PF17875">
    <property type="entry name" value="RPA43_OB"/>
    <property type="match status" value="1"/>
</dbReference>
<keyword evidence="13" id="KW-1185">Reference proteome</keyword>
<keyword evidence="3 7" id="KW-0240">DNA-directed RNA polymerase</keyword>
<dbReference type="InterPro" id="IPR005576">
    <property type="entry name" value="Rpb7-like_N"/>
</dbReference>
<comment type="subcellular location">
    <subcellularLocation>
        <location evidence="1">Nucleus</location>
        <location evidence="1">Nucleolus</location>
    </subcellularLocation>
</comment>
<proteinExistence type="inferred from homology"/>
<dbReference type="OrthoDB" id="10250504at2759"/>
<dbReference type="InterPro" id="IPR041178">
    <property type="entry name" value="RPA43_OB"/>
</dbReference>
<dbReference type="Gene3D" id="2.40.50.1060">
    <property type="match status" value="1"/>
</dbReference>
<evidence type="ECO:0000256" key="3">
    <source>
        <dbReference type="ARBA" id="ARBA00022478"/>
    </source>
</evidence>
<evidence type="ECO:0000259" key="10">
    <source>
        <dbReference type="Pfam" id="PF17875"/>
    </source>
</evidence>
<dbReference type="Proteomes" id="UP000000559">
    <property type="component" value="Chromosome R"/>
</dbReference>
<gene>
    <name evidence="12" type="ordered locus">CAALFM_CR01950WA</name>
    <name evidence="11" type="ordered locus">orf19.10125</name>
</gene>
<feature type="compositionally biased region" description="Acidic residues" evidence="8">
    <location>
        <begin position="290"/>
        <end position="299"/>
    </location>
</feature>
<evidence type="ECO:0000256" key="6">
    <source>
        <dbReference type="ARBA" id="ARBA00023242"/>
    </source>
</evidence>
<dbReference type="GO" id="GO:0005736">
    <property type="term" value="C:RNA polymerase I complex"/>
    <property type="evidence" value="ECO:0000318"/>
    <property type="project" value="GO_Central"/>
</dbReference>
<dbReference type="InterPro" id="IPR041901">
    <property type="entry name" value="RNAP_I_Rpa43_N"/>
</dbReference>
<dbReference type="PANTHER" id="PTHR12709">
    <property type="entry name" value="DNA-DIRECTED RNA POLYMERASE II, III"/>
    <property type="match status" value="1"/>
</dbReference>
<evidence type="ECO:0000313" key="12">
    <source>
        <dbReference type="EMBL" id="AOW30947.1"/>
    </source>
</evidence>
<feature type="region of interest" description="Disordered" evidence="8">
    <location>
        <begin position="1"/>
        <end position="28"/>
    </location>
</feature>